<name>A0ABU9XGQ1_9BACI</name>
<evidence type="ECO:0008006" key="4">
    <source>
        <dbReference type="Google" id="ProtNLM"/>
    </source>
</evidence>
<evidence type="ECO:0000313" key="2">
    <source>
        <dbReference type="EMBL" id="MEN2767445.1"/>
    </source>
</evidence>
<keyword evidence="1" id="KW-0472">Membrane</keyword>
<reference evidence="2 3" key="1">
    <citation type="submission" date="2024-05" db="EMBL/GenBank/DDBJ databases">
        <authorList>
            <person name="Haq I."/>
            <person name="Ullah Z."/>
            <person name="Ahmad R."/>
            <person name="Li M."/>
            <person name="Tong Y."/>
        </authorList>
    </citation>
    <scope>NUCLEOTIDE SEQUENCE [LARGE SCALE GENOMIC DNA]</scope>
    <source>
        <strain evidence="2 3">16A2E</strain>
    </source>
</reference>
<keyword evidence="1" id="KW-0812">Transmembrane</keyword>
<dbReference type="RefSeq" id="WP_345824920.1">
    <property type="nucleotide sequence ID" value="NZ_JBDIML010000003.1"/>
</dbReference>
<protein>
    <recommendedName>
        <fullName evidence="4">DNA-directed RNA polymerase subunit beta</fullName>
    </recommendedName>
</protein>
<dbReference type="EMBL" id="JBDIML010000003">
    <property type="protein sequence ID" value="MEN2767445.1"/>
    <property type="molecule type" value="Genomic_DNA"/>
</dbReference>
<keyword evidence="1" id="KW-1133">Transmembrane helix</keyword>
<dbReference type="Proteomes" id="UP001444625">
    <property type="component" value="Unassembled WGS sequence"/>
</dbReference>
<keyword evidence="3" id="KW-1185">Reference proteome</keyword>
<proteinExistence type="predicted"/>
<evidence type="ECO:0000313" key="3">
    <source>
        <dbReference type="Proteomes" id="UP001444625"/>
    </source>
</evidence>
<gene>
    <name evidence="2" type="ORF">ABC228_09605</name>
</gene>
<feature type="transmembrane region" description="Helical" evidence="1">
    <location>
        <begin position="14"/>
        <end position="33"/>
    </location>
</feature>
<evidence type="ECO:0000256" key="1">
    <source>
        <dbReference type="SAM" id="Phobius"/>
    </source>
</evidence>
<organism evidence="2 3">
    <name type="scientific">Ornithinibacillus xuwenensis</name>
    <dbReference type="NCBI Taxonomy" id="3144668"/>
    <lineage>
        <taxon>Bacteria</taxon>
        <taxon>Bacillati</taxon>
        <taxon>Bacillota</taxon>
        <taxon>Bacilli</taxon>
        <taxon>Bacillales</taxon>
        <taxon>Bacillaceae</taxon>
        <taxon>Ornithinibacillus</taxon>
    </lineage>
</organism>
<sequence>MQNKPKKSPIYKNIVFWFLILVVLAGILGIVIGEDLPDWLEFVRRLLRTNY</sequence>
<comment type="caution">
    <text evidence="2">The sequence shown here is derived from an EMBL/GenBank/DDBJ whole genome shotgun (WGS) entry which is preliminary data.</text>
</comment>
<accession>A0ABU9XGQ1</accession>